<gene>
    <name evidence="3" type="primary">yidD</name>
    <name evidence="3" type="ORF">HII30_13900</name>
</gene>
<dbReference type="Pfam" id="PF01809">
    <property type="entry name" value="YidD"/>
    <property type="match status" value="1"/>
</dbReference>
<evidence type="ECO:0000256" key="1">
    <source>
        <dbReference type="HAMAP-Rule" id="MF_00386"/>
    </source>
</evidence>
<dbReference type="EMBL" id="JABBPN010000013">
    <property type="protein sequence ID" value="NMO96854.1"/>
    <property type="molecule type" value="Genomic_DNA"/>
</dbReference>
<dbReference type="HAMAP" id="MF_00386">
    <property type="entry name" value="UPF0161_YidD"/>
    <property type="match status" value="1"/>
</dbReference>
<protein>
    <recommendedName>
        <fullName evidence="1">Putative membrane protein insertion efficiency factor</fullName>
    </recommendedName>
</protein>
<dbReference type="InterPro" id="IPR002696">
    <property type="entry name" value="Membr_insert_effic_factor_YidD"/>
</dbReference>
<dbReference type="Proteomes" id="UP000565468">
    <property type="component" value="Unassembled WGS sequence"/>
</dbReference>
<evidence type="ECO:0000313" key="3">
    <source>
        <dbReference type="EMBL" id="NMO96854.1"/>
    </source>
</evidence>
<keyword evidence="1" id="KW-1003">Cell membrane</keyword>
<organism evidence="3 4">
    <name type="scientific">Paenibacillus lemnae</name>
    <dbReference type="NCBI Taxonomy" id="1330551"/>
    <lineage>
        <taxon>Bacteria</taxon>
        <taxon>Bacillati</taxon>
        <taxon>Bacillota</taxon>
        <taxon>Bacilli</taxon>
        <taxon>Bacillales</taxon>
        <taxon>Paenibacillaceae</taxon>
        <taxon>Paenibacillus</taxon>
    </lineage>
</organism>
<dbReference type="NCBIfam" id="TIGR00278">
    <property type="entry name" value="membrane protein insertion efficiency factor YidD"/>
    <property type="match status" value="1"/>
</dbReference>
<dbReference type="PANTHER" id="PTHR33383">
    <property type="entry name" value="MEMBRANE PROTEIN INSERTION EFFICIENCY FACTOR-RELATED"/>
    <property type="match status" value="1"/>
</dbReference>
<comment type="function">
    <text evidence="1">Could be involved in insertion of integral membrane proteins into the membrane.</text>
</comment>
<dbReference type="PANTHER" id="PTHR33383:SF1">
    <property type="entry name" value="MEMBRANE PROTEIN INSERTION EFFICIENCY FACTOR-RELATED"/>
    <property type="match status" value="1"/>
</dbReference>
<accession>A0A848MBP5</accession>
<sequence length="92" mass="10003">MTKSLPSRVLNAPIHVYRKVISPLKPATCRFYPTCSAYALEAIEVHGALKGSWLAARRIARCHPFNPGGVDLVPPRNDPGTMNETARTSGDS</sequence>
<evidence type="ECO:0000256" key="2">
    <source>
        <dbReference type="SAM" id="MobiDB-lite"/>
    </source>
</evidence>
<keyword evidence="1" id="KW-0472">Membrane</keyword>
<feature type="compositionally biased region" description="Polar residues" evidence="2">
    <location>
        <begin position="80"/>
        <end position="92"/>
    </location>
</feature>
<comment type="similarity">
    <text evidence="1">Belongs to the UPF0161 family.</text>
</comment>
<keyword evidence="4" id="KW-1185">Reference proteome</keyword>
<dbReference type="SMART" id="SM01234">
    <property type="entry name" value="Haemolytic"/>
    <property type="match status" value="1"/>
</dbReference>
<comment type="subcellular location">
    <subcellularLocation>
        <location evidence="1">Cell membrane</location>
        <topology evidence="1">Peripheral membrane protein</topology>
        <orientation evidence="1">Cytoplasmic side</orientation>
    </subcellularLocation>
</comment>
<feature type="region of interest" description="Disordered" evidence="2">
    <location>
        <begin position="70"/>
        <end position="92"/>
    </location>
</feature>
<name>A0A848MBP5_PAELE</name>
<evidence type="ECO:0000313" key="4">
    <source>
        <dbReference type="Proteomes" id="UP000565468"/>
    </source>
</evidence>
<comment type="caution">
    <text evidence="3">The sequence shown here is derived from an EMBL/GenBank/DDBJ whole genome shotgun (WGS) entry which is preliminary data.</text>
</comment>
<reference evidence="3 4" key="1">
    <citation type="submission" date="2020-04" db="EMBL/GenBank/DDBJ databases">
        <title>Paenibacillus algicola sp. nov., a novel marine bacterium producing alginate lyase.</title>
        <authorList>
            <person name="Huang H."/>
        </authorList>
    </citation>
    <scope>NUCLEOTIDE SEQUENCE [LARGE SCALE GENOMIC DNA]</scope>
    <source>
        <strain evidence="3 4">L7-75</strain>
    </source>
</reference>
<dbReference type="GO" id="GO:0005886">
    <property type="term" value="C:plasma membrane"/>
    <property type="evidence" value="ECO:0007669"/>
    <property type="project" value="UniProtKB-SubCell"/>
</dbReference>
<dbReference type="AlphaFoldDB" id="A0A848MBP5"/>
<proteinExistence type="inferred from homology"/>
<dbReference type="RefSeq" id="WP_169505648.1">
    <property type="nucleotide sequence ID" value="NZ_JABBPN010000013.1"/>
</dbReference>